<accession>A0A382HYX3</accession>
<organism evidence="1">
    <name type="scientific">marine metagenome</name>
    <dbReference type="NCBI Taxonomy" id="408172"/>
    <lineage>
        <taxon>unclassified sequences</taxon>
        <taxon>metagenomes</taxon>
        <taxon>ecological metagenomes</taxon>
    </lineage>
</organism>
<name>A0A382HYX3_9ZZZZ</name>
<proteinExistence type="predicted"/>
<protein>
    <submittedName>
        <fullName evidence="1">Uncharacterized protein</fullName>
    </submittedName>
</protein>
<reference evidence="1" key="1">
    <citation type="submission" date="2018-05" db="EMBL/GenBank/DDBJ databases">
        <authorList>
            <person name="Lanie J.A."/>
            <person name="Ng W.-L."/>
            <person name="Kazmierczak K.M."/>
            <person name="Andrzejewski T.M."/>
            <person name="Davidsen T.M."/>
            <person name="Wayne K.J."/>
            <person name="Tettelin H."/>
            <person name="Glass J.I."/>
            <person name="Rusch D."/>
            <person name="Podicherti R."/>
            <person name="Tsui H.-C.T."/>
            <person name="Winkler M.E."/>
        </authorList>
    </citation>
    <scope>NUCLEOTIDE SEQUENCE</scope>
</reference>
<evidence type="ECO:0000313" key="1">
    <source>
        <dbReference type="EMBL" id="SVB91833.1"/>
    </source>
</evidence>
<sequence>MPTVIRSLGSVILSVGFEGDVLFYTNQSVDEKLGKVHAGNDSWENC</sequence>
<gene>
    <name evidence="1" type="ORF">METZ01_LOCUS244687</name>
</gene>
<dbReference type="EMBL" id="UINC01063811">
    <property type="protein sequence ID" value="SVB91833.1"/>
    <property type="molecule type" value="Genomic_DNA"/>
</dbReference>
<dbReference type="AlphaFoldDB" id="A0A382HYX3"/>